<dbReference type="EMBL" id="CP002606">
    <property type="protein sequence ID" value="AEA33531.1"/>
    <property type="molecule type" value="Genomic_DNA"/>
</dbReference>
<reference evidence="2 3" key="1">
    <citation type="journal article" date="2011" name="Stand. Genomic Sci.">
        <title>Complete genome sequence of the thermophilic sulfur-reducer Hippea maritima type strain (MH(2)).</title>
        <authorList>
            <person name="Huntemann M."/>
            <person name="Lu M."/>
            <person name="Nolan M."/>
            <person name="Lapidus A."/>
            <person name="Lucas S."/>
            <person name="Hammon N."/>
            <person name="Deshpande S."/>
            <person name="Cheng J.F."/>
            <person name="Tapia R."/>
            <person name="Han C."/>
            <person name="Goodwin L."/>
            <person name="Pitluck S."/>
            <person name="Liolios K."/>
            <person name="Pagani I."/>
            <person name="Ivanova N."/>
            <person name="Ovchinikova G."/>
            <person name="Pati A."/>
            <person name="Chen A."/>
            <person name="Palaniappan K."/>
            <person name="Land M."/>
            <person name="Hauser L."/>
            <person name="Jeffries C.D."/>
            <person name="Detter J.C."/>
            <person name="Brambilla E.M."/>
            <person name="Rohde M."/>
            <person name="Spring S."/>
            <person name="Goker M."/>
            <person name="Woyke T."/>
            <person name="Bristow J."/>
            <person name="Eisen J.A."/>
            <person name="Markowitz V."/>
            <person name="Hugenholtz P."/>
            <person name="Kyrpides N.C."/>
            <person name="Klenk H.P."/>
            <person name="Mavromatis K."/>
        </authorList>
    </citation>
    <scope>NUCLEOTIDE SEQUENCE [LARGE SCALE GENOMIC DNA]</scope>
    <source>
        <strain evidence="3">ATCC 700847 / DSM 10411 / MH2</strain>
    </source>
</reference>
<dbReference type="Proteomes" id="UP000008139">
    <property type="component" value="Chromosome"/>
</dbReference>
<name>F2LUS6_HIPMA</name>
<protein>
    <submittedName>
        <fullName evidence="2">TRASH domain-containing protein</fullName>
    </submittedName>
</protein>
<evidence type="ECO:0000313" key="3">
    <source>
        <dbReference type="Proteomes" id="UP000008139"/>
    </source>
</evidence>
<dbReference type="KEGG" id="hmr:Hipma_0560"/>
<dbReference type="eggNOG" id="ENOG5033BBV">
    <property type="taxonomic scope" value="Bacteria"/>
</dbReference>
<reference evidence="3" key="2">
    <citation type="submission" date="2011-03" db="EMBL/GenBank/DDBJ databases">
        <title>The complete genome of Hippea maritima DSM 10411.</title>
        <authorList>
            <consortium name="US DOE Joint Genome Institute (JGI-PGF)"/>
            <person name="Lucas S."/>
            <person name="Copeland A."/>
            <person name="Lapidus A."/>
            <person name="Bruce D."/>
            <person name="Goodwin L."/>
            <person name="Pitluck S."/>
            <person name="Peters L."/>
            <person name="Kyrpides N."/>
            <person name="Mavromatis K."/>
            <person name="Pagani I."/>
            <person name="Ivanova N."/>
            <person name="Mikhailova N."/>
            <person name="Lu M."/>
            <person name="Detter J.C."/>
            <person name="Tapia R."/>
            <person name="Han C."/>
            <person name="Land M."/>
            <person name="Hauser L."/>
            <person name="Markowitz V."/>
            <person name="Cheng J.-F."/>
            <person name="Hugenholtz P."/>
            <person name="Woyke T."/>
            <person name="Wu D."/>
            <person name="Spring S."/>
            <person name="Schroeder M."/>
            <person name="Brambilla E."/>
            <person name="Klenk H.-P."/>
            <person name="Eisen J.A."/>
        </authorList>
    </citation>
    <scope>NUCLEOTIDE SEQUENCE [LARGE SCALE GENOMIC DNA]</scope>
    <source>
        <strain evidence="3">ATCC 700847 / DSM 10411 / MH2</strain>
    </source>
</reference>
<dbReference type="InterPro" id="IPR049708">
    <property type="entry name" value="PP0621-like"/>
</dbReference>
<accession>F2LUS6</accession>
<dbReference type="HOGENOM" id="CLU_168222_0_1_7"/>
<dbReference type="Pfam" id="PF06467">
    <property type="entry name" value="zf-FCS"/>
    <property type="match status" value="1"/>
</dbReference>
<dbReference type="OrthoDB" id="3078737at2"/>
<feature type="domain" description="TRASH" evidence="1">
    <location>
        <begin position="54"/>
        <end position="92"/>
    </location>
</feature>
<keyword evidence="3" id="KW-1185">Reference proteome</keyword>
<dbReference type="SMART" id="SM00746">
    <property type="entry name" value="TRASH"/>
    <property type="match status" value="1"/>
</dbReference>
<dbReference type="GO" id="GO:0008270">
    <property type="term" value="F:zinc ion binding"/>
    <property type="evidence" value="ECO:0007669"/>
    <property type="project" value="InterPro"/>
</dbReference>
<proteinExistence type="predicted"/>
<dbReference type="AlphaFoldDB" id="F2LUS6"/>
<dbReference type="InterPro" id="IPR011017">
    <property type="entry name" value="TRASH_dom"/>
</dbReference>
<dbReference type="NCBIfam" id="NF041023">
    <property type="entry name" value="PP0621_fam"/>
    <property type="match status" value="1"/>
</dbReference>
<evidence type="ECO:0000313" key="2">
    <source>
        <dbReference type="EMBL" id="AEA33531.1"/>
    </source>
</evidence>
<organism evidence="2 3">
    <name type="scientific">Hippea maritima (strain ATCC 700847 / DSM 10411 / MH2)</name>
    <dbReference type="NCBI Taxonomy" id="760142"/>
    <lineage>
        <taxon>Bacteria</taxon>
        <taxon>Pseudomonadati</taxon>
        <taxon>Campylobacterota</taxon>
        <taxon>Desulfurellia</taxon>
        <taxon>Desulfurellales</taxon>
        <taxon>Hippeaceae</taxon>
        <taxon>Hippea</taxon>
    </lineage>
</organism>
<evidence type="ECO:0000259" key="1">
    <source>
        <dbReference type="SMART" id="SM00746"/>
    </source>
</evidence>
<dbReference type="RefSeq" id="WP_013681572.1">
    <property type="nucleotide sequence ID" value="NC_015318.1"/>
</dbReference>
<gene>
    <name evidence="2" type="ordered locus">Hipma_0560</name>
</gene>
<sequence>MLKILFFIFLLFLFVTIYSFKKRVDNILDAIFPPKNKTRRSSNQNSQPEQLVKCANCGVYLPKSDAVKKIKLNGEIIYFCSEACKREYKSKK</sequence>
<dbReference type="InterPro" id="IPR010507">
    <property type="entry name" value="Znf_MYM"/>
</dbReference>
<dbReference type="STRING" id="760142.Hipma_0560"/>
<dbReference type="InParanoid" id="F2LUS6"/>